<proteinExistence type="predicted"/>
<dbReference type="EMBL" id="KE356561">
    <property type="protein sequence ID" value="ERG93953.1"/>
    <property type="molecule type" value="Genomic_DNA"/>
</dbReference>
<dbReference type="Proteomes" id="UP000030710">
    <property type="component" value="Unassembled WGS sequence"/>
</dbReference>
<organism evidence="1 2">
    <name type="scientific">Haloquadratum walsbyi J07HQW2</name>
    <dbReference type="NCBI Taxonomy" id="1238425"/>
    <lineage>
        <taxon>Archaea</taxon>
        <taxon>Methanobacteriati</taxon>
        <taxon>Methanobacteriota</taxon>
        <taxon>Stenosarchaea group</taxon>
        <taxon>Halobacteria</taxon>
        <taxon>Halobacteriales</taxon>
        <taxon>Haloferacaceae</taxon>
        <taxon>Haloquadratum</taxon>
    </lineage>
</organism>
<accession>U1NBF1</accession>
<evidence type="ECO:0000313" key="1">
    <source>
        <dbReference type="EMBL" id="ERG93953.1"/>
    </source>
</evidence>
<dbReference type="PROSITE" id="PS51257">
    <property type="entry name" value="PROKAR_LIPOPROTEIN"/>
    <property type="match status" value="1"/>
</dbReference>
<reference evidence="1 2" key="1">
    <citation type="journal article" date="2013" name="PLoS ONE">
        <title>Assembly-driven community genomics of a hypersaline microbial ecosystem.</title>
        <authorList>
            <person name="Podell S."/>
            <person name="Ugalde J.A."/>
            <person name="Narasingarao P."/>
            <person name="Banfield J.F."/>
            <person name="Heidelberg K.B."/>
            <person name="Allen E.E."/>
        </authorList>
    </citation>
    <scope>NUCLEOTIDE SEQUENCE [LARGE SCALE GENOMIC DNA]</scope>
    <source>
        <strain evidence="2">J07HQW2</strain>
    </source>
</reference>
<dbReference type="eggNOG" id="arCOG06432">
    <property type="taxonomic scope" value="Archaea"/>
</dbReference>
<sequence>MRLHDQRGGMSTRRQILMMSGTTVLTSMAGCATIRDLTSDVALEEVNVFNMVDQQIKGSIEVVAPAGDTALERTFELEHEQDQNIADVFGVTGEYVVNVELMNTEIAGTSQAIKTVSIDDINEQRIGAVLNTTQASEPIVIRVGTTPKDFLAVVN</sequence>
<dbReference type="AlphaFoldDB" id="U1NBF1"/>
<gene>
    <name evidence="1" type="ORF">J07HQW2_00387</name>
</gene>
<name>U1NBF1_9EURY</name>
<evidence type="ECO:0000313" key="2">
    <source>
        <dbReference type="Proteomes" id="UP000030710"/>
    </source>
</evidence>
<protein>
    <submittedName>
        <fullName evidence="1">Uncharacterized protein</fullName>
    </submittedName>
</protein>
<dbReference type="HOGENOM" id="CLU_098905_0_0_2"/>